<accession>A0A511WYJ0</accession>
<reference evidence="2 3" key="1">
    <citation type="submission" date="2019-07" db="EMBL/GenBank/DDBJ databases">
        <title>Whole genome shotgun sequence of Halolactibacillus alkaliphilus NBRC 103919.</title>
        <authorList>
            <person name="Hosoyama A."/>
            <person name="Uohara A."/>
            <person name="Ohji S."/>
            <person name="Ichikawa N."/>
        </authorList>
    </citation>
    <scope>NUCLEOTIDE SEQUENCE [LARGE SCALE GENOMIC DNA]</scope>
    <source>
        <strain evidence="2 3">NBRC 103919</strain>
    </source>
</reference>
<keyword evidence="3" id="KW-1185">Reference proteome</keyword>
<dbReference type="EMBL" id="BJYE01000001">
    <property type="protein sequence ID" value="GEN55561.1"/>
    <property type="molecule type" value="Genomic_DNA"/>
</dbReference>
<keyword evidence="1" id="KW-0472">Membrane</keyword>
<dbReference type="RefSeq" id="WP_089799131.1">
    <property type="nucleotide sequence ID" value="NZ_BJYE01000001.1"/>
</dbReference>
<dbReference type="AlphaFoldDB" id="A0A511WYJ0"/>
<feature type="transmembrane region" description="Helical" evidence="1">
    <location>
        <begin position="55"/>
        <end position="81"/>
    </location>
</feature>
<name>A0A511WYJ0_9BACI</name>
<keyword evidence="1" id="KW-1133">Transmembrane helix</keyword>
<gene>
    <name evidence="2" type="primary">yvqI</name>
    <name evidence="2" type="ORF">HAL01_00250</name>
</gene>
<evidence type="ECO:0000256" key="1">
    <source>
        <dbReference type="SAM" id="Phobius"/>
    </source>
</evidence>
<dbReference type="STRING" id="442899.SAMN05720591_101120"/>
<feature type="transmembrane region" description="Helical" evidence="1">
    <location>
        <begin position="7"/>
        <end position="35"/>
    </location>
</feature>
<evidence type="ECO:0000313" key="2">
    <source>
        <dbReference type="EMBL" id="GEN55561.1"/>
    </source>
</evidence>
<comment type="caution">
    <text evidence="2">The sequence shown here is derived from an EMBL/GenBank/DDBJ whole genome shotgun (WGS) entry which is preliminary data.</text>
</comment>
<sequence>MRTLILLVMAFIFGAIVLSMLGPLIAFVLTIGLLYYGVRRFLLADNALEKIGFGIVALIGLSLSLSNSPALIGLGAVVLLYMTLKASQKTKTKTKNYDWQTEY</sequence>
<proteinExistence type="predicted"/>
<evidence type="ECO:0000313" key="3">
    <source>
        <dbReference type="Proteomes" id="UP000321400"/>
    </source>
</evidence>
<dbReference type="OrthoDB" id="2971941at2"/>
<dbReference type="Proteomes" id="UP000321400">
    <property type="component" value="Unassembled WGS sequence"/>
</dbReference>
<protein>
    <submittedName>
        <fullName evidence="2">Uncharacterized protein</fullName>
    </submittedName>
</protein>
<keyword evidence="1" id="KW-0812">Transmembrane</keyword>
<organism evidence="2 3">
    <name type="scientific">Halolactibacillus alkaliphilus</name>
    <dbReference type="NCBI Taxonomy" id="442899"/>
    <lineage>
        <taxon>Bacteria</taxon>
        <taxon>Bacillati</taxon>
        <taxon>Bacillota</taxon>
        <taxon>Bacilli</taxon>
        <taxon>Bacillales</taxon>
        <taxon>Bacillaceae</taxon>
        <taxon>Halolactibacillus</taxon>
    </lineage>
</organism>